<dbReference type="EMBL" id="LGRX02021913">
    <property type="protein sequence ID" value="KAK3256172.1"/>
    <property type="molecule type" value="Genomic_DNA"/>
</dbReference>
<protein>
    <submittedName>
        <fullName evidence="1">Uncharacterized protein</fullName>
    </submittedName>
</protein>
<name>A0AAE0KPQ5_9CHLO</name>
<organism evidence="1 2">
    <name type="scientific">Cymbomonas tetramitiformis</name>
    <dbReference type="NCBI Taxonomy" id="36881"/>
    <lineage>
        <taxon>Eukaryota</taxon>
        <taxon>Viridiplantae</taxon>
        <taxon>Chlorophyta</taxon>
        <taxon>Pyramimonadophyceae</taxon>
        <taxon>Pyramimonadales</taxon>
        <taxon>Pyramimonadaceae</taxon>
        <taxon>Cymbomonas</taxon>
    </lineage>
</organism>
<dbReference type="AlphaFoldDB" id="A0AAE0KPQ5"/>
<proteinExistence type="predicted"/>
<feature type="non-terminal residue" evidence="1">
    <location>
        <position position="1"/>
    </location>
</feature>
<keyword evidence="2" id="KW-1185">Reference proteome</keyword>
<evidence type="ECO:0000313" key="1">
    <source>
        <dbReference type="EMBL" id="KAK3256172.1"/>
    </source>
</evidence>
<sequence length="172" mass="17187">GGLAGSATEGTLWRSARGAQCGRVVEAVRMMIMEGDEVVGRMMSGGEQQPIVREVVVVGNAVLGEAVVGEVVGEPLVGGVVGDEVGDTLTVVGCMLVGCTEVEGDLVGDTVVGCIEAGEVVGDAVGDAVVGCTEVGEVVGNSDWMAKGGALSCGVHRGGRCKGDLRAAWNKG</sequence>
<evidence type="ECO:0000313" key="2">
    <source>
        <dbReference type="Proteomes" id="UP001190700"/>
    </source>
</evidence>
<comment type="caution">
    <text evidence="1">The sequence shown here is derived from an EMBL/GenBank/DDBJ whole genome shotgun (WGS) entry which is preliminary data.</text>
</comment>
<dbReference type="Proteomes" id="UP001190700">
    <property type="component" value="Unassembled WGS sequence"/>
</dbReference>
<reference evidence="1 2" key="1">
    <citation type="journal article" date="2015" name="Genome Biol. Evol.">
        <title>Comparative Genomics of a Bacterivorous Green Alga Reveals Evolutionary Causalities and Consequences of Phago-Mixotrophic Mode of Nutrition.</title>
        <authorList>
            <person name="Burns J.A."/>
            <person name="Paasch A."/>
            <person name="Narechania A."/>
            <person name="Kim E."/>
        </authorList>
    </citation>
    <scope>NUCLEOTIDE SEQUENCE [LARGE SCALE GENOMIC DNA]</scope>
    <source>
        <strain evidence="1 2">PLY_AMNH</strain>
    </source>
</reference>
<gene>
    <name evidence="1" type="ORF">CYMTET_34679</name>
</gene>
<accession>A0AAE0KPQ5</accession>